<name>A0ABY7ASR4_9ALTE</name>
<feature type="domain" description="HTH iclR-type" evidence="4">
    <location>
        <begin position="18"/>
        <end position="80"/>
    </location>
</feature>
<dbReference type="Pfam" id="PF09339">
    <property type="entry name" value="HTH_IclR"/>
    <property type="match status" value="1"/>
</dbReference>
<evidence type="ECO:0000313" key="6">
    <source>
        <dbReference type="EMBL" id="WAJ72317.1"/>
    </source>
</evidence>
<dbReference type="PROSITE" id="PS51077">
    <property type="entry name" value="HTH_ICLR"/>
    <property type="match status" value="1"/>
</dbReference>
<keyword evidence="2" id="KW-0238">DNA-binding</keyword>
<dbReference type="PANTHER" id="PTHR30136:SF7">
    <property type="entry name" value="HTH-TYPE TRANSCRIPTIONAL REGULATOR KDGR-RELATED"/>
    <property type="match status" value="1"/>
</dbReference>
<dbReference type="Gene3D" id="3.30.450.40">
    <property type="match status" value="1"/>
</dbReference>
<accession>A0ABY7ASR4</accession>
<dbReference type="PROSITE" id="PS51078">
    <property type="entry name" value="ICLR_ED"/>
    <property type="match status" value="1"/>
</dbReference>
<dbReference type="PANTHER" id="PTHR30136">
    <property type="entry name" value="HELIX-TURN-HELIX TRANSCRIPTIONAL REGULATOR, ICLR FAMILY"/>
    <property type="match status" value="1"/>
</dbReference>
<evidence type="ECO:0000259" key="4">
    <source>
        <dbReference type="PROSITE" id="PS51077"/>
    </source>
</evidence>
<dbReference type="Gene3D" id="1.10.10.10">
    <property type="entry name" value="Winged helix-like DNA-binding domain superfamily/Winged helix DNA-binding domain"/>
    <property type="match status" value="1"/>
</dbReference>
<evidence type="ECO:0000256" key="1">
    <source>
        <dbReference type="ARBA" id="ARBA00023015"/>
    </source>
</evidence>
<dbReference type="EMBL" id="CP109967">
    <property type="protein sequence ID" value="WAJ72317.1"/>
    <property type="molecule type" value="Genomic_DNA"/>
</dbReference>
<keyword evidence="6" id="KW-0614">Plasmid</keyword>
<evidence type="ECO:0000259" key="5">
    <source>
        <dbReference type="PROSITE" id="PS51078"/>
    </source>
</evidence>
<dbReference type="InterPro" id="IPR036388">
    <property type="entry name" value="WH-like_DNA-bd_sf"/>
</dbReference>
<dbReference type="InterPro" id="IPR029016">
    <property type="entry name" value="GAF-like_dom_sf"/>
</dbReference>
<gene>
    <name evidence="6" type="ORF">OLW01_16385</name>
</gene>
<sequence>MSDSQNTNQTSKPNKYAVPALDKGLDILEYLVSQELPRSQTEIAQGLGRGANEIYRVLIGLEARGYLIRDELSGRYRLSLKLYNLSRSMSPIEQLRQCALPHMEDLAVKVGQSCHLSMLYQSQTMVIVQARSQVPVSVNIAEGSLFPTMTTTSGKVLLANSNDEVQQMILERDKSYKRMSKAKKQTLAEELKQIREQGFHRGESENTEGVCDLAALVGRPNGKVIASLAVSSLTSRVTKPIDEAKMSKMLMDTAKKISEQLGC</sequence>
<organism evidence="6 7">
    <name type="scientific">Catenovulum adriaticum</name>
    <dbReference type="NCBI Taxonomy" id="2984846"/>
    <lineage>
        <taxon>Bacteria</taxon>
        <taxon>Pseudomonadati</taxon>
        <taxon>Pseudomonadota</taxon>
        <taxon>Gammaproteobacteria</taxon>
        <taxon>Alteromonadales</taxon>
        <taxon>Alteromonadaceae</taxon>
        <taxon>Catenovulum</taxon>
    </lineage>
</organism>
<dbReference type="InterPro" id="IPR014757">
    <property type="entry name" value="Tscrpt_reg_IclR_C"/>
</dbReference>
<dbReference type="SUPFAM" id="SSF55781">
    <property type="entry name" value="GAF domain-like"/>
    <property type="match status" value="1"/>
</dbReference>
<evidence type="ECO:0000256" key="3">
    <source>
        <dbReference type="ARBA" id="ARBA00023163"/>
    </source>
</evidence>
<proteinExistence type="predicted"/>
<dbReference type="InterPro" id="IPR036390">
    <property type="entry name" value="WH_DNA-bd_sf"/>
</dbReference>
<dbReference type="SUPFAM" id="SSF46785">
    <property type="entry name" value="Winged helix' DNA-binding domain"/>
    <property type="match status" value="1"/>
</dbReference>
<geneLocation type="plasmid" evidence="6 7">
    <name>pCadTS8_2</name>
</geneLocation>
<dbReference type="Proteomes" id="UP001163726">
    <property type="component" value="Plasmid pCadTS8_2"/>
</dbReference>
<dbReference type="RefSeq" id="WP_268077044.1">
    <property type="nucleotide sequence ID" value="NZ_CP109967.1"/>
</dbReference>
<keyword evidence="1" id="KW-0805">Transcription regulation</keyword>
<reference evidence="6" key="1">
    <citation type="submission" date="2022-10" db="EMBL/GenBank/DDBJ databases">
        <title>Catenovulum adriacola sp. nov. isolated in the Harbour of Susak.</title>
        <authorList>
            <person name="Schoch T."/>
            <person name="Reich S.J."/>
            <person name="Stoeferle S."/>
            <person name="Flaiz M."/>
            <person name="Kazda M."/>
            <person name="Riedel C.U."/>
            <person name="Duerre P."/>
        </authorList>
    </citation>
    <scope>NUCLEOTIDE SEQUENCE</scope>
    <source>
        <strain evidence="6">TS8</strain>
        <plasmid evidence="6">pCadTS8_2</plasmid>
    </source>
</reference>
<protein>
    <submittedName>
        <fullName evidence="6">IclR family transcriptional regulator</fullName>
    </submittedName>
</protein>
<evidence type="ECO:0000313" key="7">
    <source>
        <dbReference type="Proteomes" id="UP001163726"/>
    </source>
</evidence>
<keyword evidence="7" id="KW-1185">Reference proteome</keyword>
<dbReference type="SMART" id="SM00346">
    <property type="entry name" value="HTH_ICLR"/>
    <property type="match status" value="1"/>
</dbReference>
<dbReference type="Pfam" id="PF01614">
    <property type="entry name" value="IclR_C"/>
    <property type="match status" value="1"/>
</dbReference>
<feature type="domain" description="IclR-ED" evidence="5">
    <location>
        <begin position="81"/>
        <end position="263"/>
    </location>
</feature>
<dbReference type="InterPro" id="IPR050707">
    <property type="entry name" value="HTH_MetabolicPath_Reg"/>
</dbReference>
<keyword evidence="3" id="KW-0804">Transcription</keyword>
<dbReference type="InterPro" id="IPR005471">
    <property type="entry name" value="Tscrpt_reg_IclR_N"/>
</dbReference>
<evidence type="ECO:0000256" key="2">
    <source>
        <dbReference type="ARBA" id="ARBA00023125"/>
    </source>
</evidence>